<sequence>LDELLRIVQKIVAWIGDINGLLDLPHFLALVDLFRGERQRAECATAVLSAFVRTNELASSEDFQLFQKEKRLISYYIIRSLDRFDLHSDPERALDFYVDARALLSNLDAVVAVRFLI</sequence>
<proteinExistence type="predicted"/>
<reference evidence="1" key="1">
    <citation type="submission" date="2016-06" db="UniProtKB">
        <authorList>
            <consortium name="WormBaseParasite"/>
        </authorList>
    </citation>
    <scope>IDENTIFICATION</scope>
</reference>
<evidence type="ECO:0000313" key="1">
    <source>
        <dbReference type="WBParaSite" id="GPUH_0002595201-mRNA-1"/>
    </source>
</evidence>
<organism evidence="1">
    <name type="scientific">Gongylonema pulchrum</name>
    <dbReference type="NCBI Taxonomy" id="637853"/>
    <lineage>
        <taxon>Eukaryota</taxon>
        <taxon>Metazoa</taxon>
        <taxon>Ecdysozoa</taxon>
        <taxon>Nematoda</taxon>
        <taxon>Chromadorea</taxon>
        <taxon>Rhabditida</taxon>
        <taxon>Spirurina</taxon>
        <taxon>Spiruromorpha</taxon>
        <taxon>Spiruroidea</taxon>
        <taxon>Gongylonematidae</taxon>
        <taxon>Gongylonema</taxon>
    </lineage>
</organism>
<dbReference type="AlphaFoldDB" id="A0A183EY81"/>
<name>A0A183EY81_9BILA</name>
<accession>A0A183EY81</accession>
<dbReference type="WBParaSite" id="GPUH_0002595201-mRNA-1">
    <property type="protein sequence ID" value="GPUH_0002595201-mRNA-1"/>
    <property type="gene ID" value="GPUH_0002595201"/>
</dbReference>
<protein>
    <submittedName>
        <fullName evidence="1">DOCKER domain-containing protein</fullName>
    </submittedName>
</protein>